<keyword evidence="1" id="KW-0812">Transmembrane</keyword>
<keyword evidence="1" id="KW-1133">Transmembrane helix</keyword>
<dbReference type="GO" id="GO:0004622">
    <property type="term" value="F:phosphatidylcholine lysophospholipase activity"/>
    <property type="evidence" value="ECO:0007669"/>
    <property type="project" value="TreeGrafter"/>
</dbReference>
<name>A0A9P6EJX4_9AGAR</name>
<organism evidence="3 4">
    <name type="scientific">Crepidotus variabilis</name>
    <dbReference type="NCBI Taxonomy" id="179855"/>
    <lineage>
        <taxon>Eukaryota</taxon>
        <taxon>Fungi</taxon>
        <taxon>Dikarya</taxon>
        <taxon>Basidiomycota</taxon>
        <taxon>Agaricomycotina</taxon>
        <taxon>Agaricomycetes</taxon>
        <taxon>Agaricomycetidae</taxon>
        <taxon>Agaricales</taxon>
        <taxon>Agaricineae</taxon>
        <taxon>Crepidotaceae</taxon>
        <taxon>Crepidotus</taxon>
    </lineage>
</organism>
<dbReference type="Gene3D" id="3.40.50.1820">
    <property type="entry name" value="alpha/beta hydrolase"/>
    <property type="match status" value="1"/>
</dbReference>
<keyword evidence="1" id="KW-0472">Membrane</keyword>
<protein>
    <submittedName>
        <fullName evidence="3">Abhydrolase domain-containing 12</fullName>
    </submittedName>
</protein>
<evidence type="ECO:0000313" key="3">
    <source>
        <dbReference type="EMBL" id="KAF9531116.1"/>
    </source>
</evidence>
<dbReference type="InterPro" id="IPR000073">
    <property type="entry name" value="AB_hydrolase_1"/>
</dbReference>
<dbReference type="Pfam" id="PF00561">
    <property type="entry name" value="Abhydrolase_1"/>
    <property type="match status" value="1"/>
</dbReference>
<accession>A0A9P6EJX4</accession>
<evidence type="ECO:0000259" key="2">
    <source>
        <dbReference type="Pfam" id="PF00561"/>
    </source>
</evidence>
<dbReference type="SUPFAM" id="SSF53474">
    <property type="entry name" value="alpha/beta-Hydrolases"/>
    <property type="match status" value="1"/>
</dbReference>
<sequence length="395" mass="43709">MAGIQFFFRGQKYLVAFGGLYLLLVALLAIPYIQSQALYLNNIRLPLFADFNNPEKYGLAPNRTVNFQITTPDTETIGAWLVFSNSYYSSLPSIPTDPASLIPEALSRVGEGGKRIPVVLFFHGNAATRAFTARIRHYQAFTSRLGAHVLAIDYRGFADSSGSPSEKGLTTDARAAFDWLVKEHRVHPEDVLVVGHSLGTGVAGQLAAQFDEEGIKCRGFVLLSPFSSITEVLETYNMFGFIPLMKPLYLLPGAVGLVKRAVVHRFDTLKAVPDITASVLIAHALDDWDISHTHSDVLFQAFIEPHLPPVEVPTNPIEVAQPEVWAKLTEQREARQLAFEKVVTKRNIDKFGTIEQFVEPQTSREVTLVKTLAGGHDYLGIQEGLVDIIGRLFDM</sequence>
<dbReference type="Proteomes" id="UP000807306">
    <property type="component" value="Unassembled WGS sequence"/>
</dbReference>
<gene>
    <name evidence="3" type="ORF">CPB83DRAFT_122732</name>
</gene>
<reference evidence="3" key="1">
    <citation type="submission" date="2020-11" db="EMBL/GenBank/DDBJ databases">
        <authorList>
            <consortium name="DOE Joint Genome Institute"/>
            <person name="Ahrendt S."/>
            <person name="Riley R."/>
            <person name="Andreopoulos W."/>
            <person name="Labutti K."/>
            <person name="Pangilinan J."/>
            <person name="Ruiz-Duenas F.J."/>
            <person name="Barrasa J.M."/>
            <person name="Sanchez-Garcia M."/>
            <person name="Camarero S."/>
            <person name="Miyauchi S."/>
            <person name="Serrano A."/>
            <person name="Linde D."/>
            <person name="Babiker R."/>
            <person name="Drula E."/>
            <person name="Ayuso-Fernandez I."/>
            <person name="Pacheco R."/>
            <person name="Padilla G."/>
            <person name="Ferreira P."/>
            <person name="Barriuso J."/>
            <person name="Kellner H."/>
            <person name="Castanera R."/>
            <person name="Alfaro M."/>
            <person name="Ramirez L."/>
            <person name="Pisabarro A.G."/>
            <person name="Kuo A."/>
            <person name="Tritt A."/>
            <person name="Lipzen A."/>
            <person name="He G."/>
            <person name="Yan M."/>
            <person name="Ng V."/>
            <person name="Cullen D."/>
            <person name="Martin F."/>
            <person name="Rosso M.-N."/>
            <person name="Henrissat B."/>
            <person name="Hibbett D."/>
            <person name="Martinez A.T."/>
            <person name="Grigoriev I.V."/>
        </authorList>
    </citation>
    <scope>NUCLEOTIDE SEQUENCE</scope>
    <source>
        <strain evidence="3">CBS 506.95</strain>
    </source>
</reference>
<dbReference type="GO" id="GO:0005789">
    <property type="term" value="C:endoplasmic reticulum membrane"/>
    <property type="evidence" value="ECO:0007669"/>
    <property type="project" value="TreeGrafter"/>
</dbReference>
<dbReference type="PANTHER" id="PTHR12277">
    <property type="entry name" value="ALPHA/BETA HYDROLASE DOMAIN-CONTAINING PROTEIN"/>
    <property type="match status" value="1"/>
</dbReference>
<comment type="caution">
    <text evidence="3">The sequence shown here is derived from an EMBL/GenBank/DDBJ whole genome shotgun (WGS) entry which is preliminary data.</text>
</comment>
<dbReference type="GO" id="GO:0052651">
    <property type="term" value="P:monoacylglycerol catabolic process"/>
    <property type="evidence" value="ECO:0007669"/>
    <property type="project" value="TreeGrafter"/>
</dbReference>
<feature type="transmembrane region" description="Helical" evidence="1">
    <location>
        <begin position="12"/>
        <end position="33"/>
    </location>
</feature>
<proteinExistence type="predicted"/>
<dbReference type="GO" id="GO:0006660">
    <property type="term" value="P:phosphatidylserine catabolic process"/>
    <property type="evidence" value="ECO:0007669"/>
    <property type="project" value="TreeGrafter"/>
</dbReference>
<dbReference type="AlphaFoldDB" id="A0A9P6EJX4"/>
<dbReference type="InterPro" id="IPR029058">
    <property type="entry name" value="AB_hydrolase_fold"/>
</dbReference>
<evidence type="ECO:0000313" key="4">
    <source>
        <dbReference type="Proteomes" id="UP000807306"/>
    </source>
</evidence>
<dbReference type="PANTHER" id="PTHR12277:SF194">
    <property type="entry name" value="FI04476P"/>
    <property type="match status" value="1"/>
</dbReference>
<keyword evidence="4" id="KW-1185">Reference proteome</keyword>
<dbReference type="EMBL" id="MU157836">
    <property type="protein sequence ID" value="KAF9531116.1"/>
    <property type="molecule type" value="Genomic_DNA"/>
</dbReference>
<dbReference type="GO" id="GO:0047372">
    <property type="term" value="F:monoacylglycerol lipase activity"/>
    <property type="evidence" value="ECO:0007669"/>
    <property type="project" value="TreeGrafter"/>
</dbReference>
<evidence type="ECO:0000256" key="1">
    <source>
        <dbReference type="SAM" id="Phobius"/>
    </source>
</evidence>
<dbReference type="OrthoDB" id="446723at2759"/>
<feature type="domain" description="AB hydrolase-1" evidence="2">
    <location>
        <begin position="117"/>
        <end position="231"/>
    </location>
</feature>